<dbReference type="Gene3D" id="3.40.50.1820">
    <property type="entry name" value="alpha/beta hydrolase"/>
    <property type="match status" value="1"/>
</dbReference>
<keyword evidence="2" id="KW-1185">Reference proteome</keyword>
<sequence>MGAPRGGREPVRAGGLRVTALAAGPGQARALELGDEGPAVVVLASAPGGAGAFRPLLEALSGRFRAVALELAAPDPERAEARDAQLVEVAAAALEALEVGRAAVVGQGASGRVAVELAVARPGLVAGLVLAAPAPLARLQDVHVPVLLYRRGRIVEHPGLFARALAAFALRLQPRTA</sequence>
<dbReference type="RefSeq" id="WP_176067492.1">
    <property type="nucleotide sequence ID" value="NZ_BJTG01000008.1"/>
</dbReference>
<dbReference type="Proteomes" id="UP000503640">
    <property type="component" value="Unassembled WGS sequence"/>
</dbReference>
<gene>
    <name evidence="1" type="ORF">AMYX_34420</name>
</gene>
<accession>A0A7I9VQR9</accession>
<dbReference type="AlphaFoldDB" id="A0A7I9VQR9"/>
<reference evidence="2" key="1">
    <citation type="journal article" date="2020" name="Appl. Environ. Microbiol.">
        <title>Diazotrophic Anaeromyxobacter Isolates from Soils.</title>
        <authorList>
            <person name="Masuda Y."/>
            <person name="Yamanaka H."/>
            <person name="Xu Z.X."/>
            <person name="Shiratori Y."/>
            <person name="Aono T."/>
            <person name="Amachi S."/>
            <person name="Senoo K."/>
            <person name="Itoh H."/>
        </authorList>
    </citation>
    <scope>NUCLEOTIDE SEQUENCE [LARGE SCALE GENOMIC DNA]</scope>
    <source>
        <strain evidence="2">R267</strain>
    </source>
</reference>
<dbReference type="InterPro" id="IPR029058">
    <property type="entry name" value="AB_hydrolase_fold"/>
</dbReference>
<evidence type="ECO:0000313" key="1">
    <source>
        <dbReference type="EMBL" id="GEJ58701.1"/>
    </source>
</evidence>
<organism evidence="1 2">
    <name type="scientific">Anaeromyxobacter diazotrophicus</name>
    <dbReference type="NCBI Taxonomy" id="2590199"/>
    <lineage>
        <taxon>Bacteria</taxon>
        <taxon>Pseudomonadati</taxon>
        <taxon>Myxococcota</taxon>
        <taxon>Myxococcia</taxon>
        <taxon>Myxococcales</taxon>
        <taxon>Cystobacterineae</taxon>
        <taxon>Anaeromyxobacteraceae</taxon>
        <taxon>Anaeromyxobacter</taxon>
    </lineage>
</organism>
<protein>
    <recommendedName>
        <fullName evidence="3">Alpha/beta hydrolase</fullName>
    </recommendedName>
</protein>
<dbReference type="SUPFAM" id="SSF53474">
    <property type="entry name" value="alpha/beta-Hydrolases"/>
    <property type="match status" value="1"/>
</dbReference>
<evidence type="ECO:0008006" key="3">
    <source>
        <dbReference type="Google" id="ProtNLM"/>
    </source>
</evidence>
<comment type="caution">
    <text evidence="1">The sequence shown here is derived from an EMBL/GenBank/DDBJ whole genome shotgun (WGS) entry which is preliminary data.</text>
</comment>
<proteinExistence type="predicted"/>
<evidence type="ECO:0000313" key="2">
    <source>
        <dbReference type="Proteomes" id="UP000503640"/>
    </source>
</evidence>
<dbReference type="EMBL" id="BJTG01000008">
    <property type="protein sequence ID" value="GEJ58701.1"/>
    <property type="molecule type" value="Genomic_DNA"/>
</dbReference>
<name>A0A7I9VQR9_9BACT</name>